<dbReference type="GO" id="GO:0016740">
    <property type="term" value="F:transferase activity"/>
    <property type="evidence" value="ECO:0007669"/>
    <property type="project" value="UniProtKB-KW"/>
</dbReference>
<dbReference type="SUPFAM" id="SSF53448">
    <property type="entry name" value="Nucleotide-diphospho-sugar transferases"/>
    <property type="match status" value="1"/>
</dbReference>
<dbReference type="Gene3D" id="3.90.550.10">
    <property type="entry name" value="Spore Coat Polysaccharide Biosynthesis Protein SpsA, Chain A"/>
    <property type="match status" value="1"/>
</dbReference>
<evidence type="ECO:0000259" key="1">
    <source>
        <dbReference type="Pfam" id="PF00535"/>
    </source>
</evidence>
<dbReference type="InterPro" id="IPR001173">
    <property type="entry name" value="Glyco_trans_2-like"/>
</dbReference>
<accession>A0A0Q0RP17</accession>
<protein>
    <submittedName>
        <fullName evidence="2">Glycosyl transferase</fullName>
    </submittedName>
</protein>
<dbReference type="AlphaFoldDB" id="A0A0Q0RP17"/>
<dbReference type="InterPro" id="IPR050256">
    <property type="entry name" value="Glycosyltransferase_2"/>
</dbReference>
<feature type="domain" description="Glycosyltransferase 2-like" evidence="1">
    <location>
        <begin position="4"/>
        <end position="157"/>
    </location>
</feature>
<sequence length="219" mass="24887">MKVSAVIPTINEEKSIGNVIDGLKCIDGIEIIVVDTNSTDKTREIAASKGARVIEEHRKGYGRAYKTGIKAASGDIIVCLDGDNTYPTDIIKPLIDILILDKVNFISCDRMTLRTQHSYTSLHFIGNLVLNFTLAVLFKFHLNDSQSGMWIFYKSFYNKMNNLSDYMAFSEDIKIEAVKHGKLIEVPILYGQRITKPKLKTWRDGFKNLFHLIIKRIQN</sequence>
<dbReference type="PANTHER" id="PTHR48090">
    <property type="entry name" value="UNDECAPRENYL-PHOSPHATE 4-DEOXY-4-FORMAMIDO-L-ARABINOSE TRANSFERASE-RELATED"/>
    <property type="match status" value="1"/>
</dbReference>
<keyword evidence="2" id="KW-0808">Transferase</keyword>
<evidence type="ECO:0000313" key="3">
    <source>
        <dbReference type="Proteomes" id="UP000050301"/>
    </source>
</evidence>
<proteinExistence type="predicted"/>
<dbReference type="RefSeq" id="WP_048100827.1">
    <property type="nucleotide sequence ID" value="NZ_LKBH01000284.1"/>
</dbReference>
<dbReference type="PANTHER" id="PTHR48090:SF7">
    <property type="entry name" value="RFBJ PROTEIN"/>
    <property type="match status" value="1"/>
</dbReference>
<comment type="caution">
    <text evidence="2">The sequence shown here is derived from an EMBL/GenBank/DDBJ whole genome shotgun (WGS) entry which is preliminary data.</text>
</comment>
<dbReference type="InterPro" id="IPR029044">
    <property type="entry name" value="Nucleotide-diphossugar_trans"/>
</dbReference>
<dbReference type="Proteomes" id="UP000050301">
    <property type="component" value="Unassembled WGS sequence"/>
</dbReference>
<dbReference type="EMBL" id="LKBH01000284">
    <property type="protein sequence ID" value="KQB33912.1"/>
    <property type="molecule type" value="Genomic_DNA"/>
</dbReference>
<evidence type="ECO:0000313" key="2">
    <source>
        <dbReference type="EMBL" id="KQB33912.1"/>
    </source>
</evidence>
<reference evidence="2 3" key="1">
    <citation type="submission" date="2015-09" db="EMBL/GenBank/DDBJ databases">
        <title>Heavy metals and arsenic resistance mechanisms in polyextremophilic archaea of the family Ferroplasmaceae.</title>
        <authorList>
            <person name="Bulaev A.G."/>
            <person name="Kanygina A.V."/>
        </authorList>
    </citation>
    <scope>NUCLEOTIDE SEQUENCE [LARGE SCALE GENOMIC DNA]</scope>
    <source>
        <strain evidence="2 3">BH2</strain>
    </source>
</reference>
<organism evidence="2 3">
    <name type="scientific">Acidiplasma cupricumulans</name>
    <dbReference type="NCBI Taxonomy" id="312540"/>
    <lineage>
        <taxon>Archaea</taxon>
        <taxon>Methanobacteriati</taxon>
        <taxon>Thermoplasmatota</taxon>
        <taxon>Thermoplasmata</taxon>
        <taxon>Thermoplasmatales</taxon>
        <taxon>Ferroplasmaceae</taxon>
        <taxon>Acidiplasma</taxon>
    </lineage>
</organism>
<name>A0A0Q0RP17_9ARCH</name>
<keyword evidence="3" id="KW-1185">Reference proteome</keyword>
<gene>
    <name evidence="2" type="ORF">AOG55_01780</name>
</gene>
<dbReference type="Pfam" id="PF00535">
    <property type="entry name" value="Glycos_transf_2"/>
    <property type="match status" value="1"/>
</dbReference>
<dbReference type="InParanoid" id="A0A0Q0RP17"/>
<dbReference type="CDD" id="cd04179">
    <property type="entry name" value="DPM_DPG-synthase_like"/>
    <property type="match status" value="1"/>
</dbReference>
<dbReference type="GeneID" id="84221749"/>